<proteinExistence type="predicted"/>
<feature type="compositionally biased region" description="Polar residues" evidence="1">
    <location>
        <begin position="609"/>
        <end position="622"/>
    </location>
</feature>
<evidence type="ECO:0000313" key="3">
    <source>
        <dbReference type="EMBL" id="CAE0363857.1"/>
    </source>
</evidence>
<feature type="compositionally biased region" description="Polar residues" evidence="1">
    <location>
        <begin position="667"/>
        <end position="676"/>
    </location>
</feature>
<feature type="region of interest" description="Disordered" evidence="1">
    <location>
        <begin position="528"/>
        <end position="676"/>
    </location>
</feature>
<dbReference type="Gene3D" id="1.10.1410.10">
    <property type="match status" value="1"/>
</dbReference>
<dbReference type="PANTHER" id="PTHR12271:SF40">
    <property type="entry name" value="POLY(A) RNA POLYMERASE GLD2"/>
    <property type="match status" value="1"/>
</dbReference>
<dbReference type="GO" id="GO:0016779">
    <property type="term" value="F:nucleotidyltransferase activity"/>
    <property type="evidence" value="ECO:0007669"/>
    <property type="project" value="TreeGrafter"/>
</dbReference>
<evidence type="ECO:0000256" key="1">
    <source>
        <dbReference type="SAM" id="MobiDB-lite"/>
    </source>
</evidence>
<dbReference type="Gene3D" id="3.30.460.10">
    <property type="entry name" value="Beta Polymerase, domain 2"/>
    <property type="match status" value="1"/>
</dbReference>
<reference evidence="3" key="1">
    <citation type="submission" date="2021-01" db="EMBL/GenBank/DDBJ databases">
        <authorList>
            <person name="Corre E."/>
            <person name="Pelletier E."/>
            <person name="Niang G."/>
            <person name="Scheremetjew M."/>
            <person name="Finn R."/>
            <person name="Kale V."/>
            <person name="Holt S."/>
            <person name="Cochrane G."/>
            <person name="Meng A."/>
            <person name="Brown T."/>
            <person name="Cohen L."/>
        </authorList>
    </citation>
    <scope>NUCLEOTIDE SEQUENCE</scope>
    <source>
        <strain evidence="3">CCMP1510</strain>
    </source>
</reference>
<sequence length="676" mass="75765">MCPPSTTMKKSNKKKKSRALVNRPRRWMEFDGGVCEAREALTSAQKALENEEVSLKEAQDETKDDKAFKKASLEVIRLCLEAQYKTWDVVASADEQASLLSQALTVAKRLEHKWPQMQVDKKKKKVDILINAQQRTVELERQRRIDCGRLSLQNLDGVLEEHKISICLTDWDKLKVEESDLILARLAHREWSSANLDEGTIEDIRRRCEIAVRRSFREAKCEVYGSRRSGLAHSQSDVDICALVDAPEVDVFQVALRTAYQEQELNDDVIDDLCLKLSSARSKQAYRVRTCLEKAGFNNVIAIPWARVPVVKATDVKSHLTLDVVVNNQCAVRNSQLLKRFAETHKCAKTLILLVKLWAKARQVDDAQYGTLSSYAHALLAIFSLQTAGLLPPAQVFFRDDGTMIPPPLTNSVKKKSTDTPGLAKLLKNYFTCVASIDAMACTVSVRLGKLIAKTEWLSAVGRTRDPLGWRLSIEDPLEHVRSSRPRDLGDVLTSRGEKKLRSEVGRALRLISSNDWLTLFQADATVHTDGDSSSSTRDVLPPSPCSKTDFPSLPSTTETPPRPYYRPRSRGDPFTSERGEQREGTPVSIPGDDASTIINSNEESNNNVTKQSATSENNVIKQQRRHNYHRRQRGGRRGGIVIAKTSPSNSNTNNNGTTNIRRSNQHHCQVSSPFS</sequence>
<feature type="compositionally biased region" description="Low complexity" evidence="1">
    <location>
        <begin position="598"/>
        <end position="608"/>
    </location>
</feature>
<dbReference type="GO" id="GO:0031123">
    <property type="term" value="P:RNA 3'-end processing"/>
    <property type="evidence" value="ECO:0007669"/>
    <property type="project" value="TreeGrafter"/>
</dbReference>
<dbReference type="SUPFAM" id="SSF81301">
    <property type="entry name" value="Nucleotidyltransferase"/>
    <property type="match status" value="1"/>
</dbReference>
<dbReference type="InterPro" id="IPR043519">
    <property type="entry name" value="NT_sf"/>
</dbReference>
<feature type="domain" description="Poly(A) RNA polymerase mitochondrial-like central palm" evidence="2">
    <location>
        <begin position="202"/>
        <end position="342"/>
    </location>
</feature>
<name>A0A7S3NKM7_9STRA</name>
<feature type="region of interest" description="Disordered" evidence="1">
    <location>
        <begin position="1"/>
        <end position="20"/>
    </location>
</feature>
<dbReference type="SUPFAM" id="SSF81631">
    <property type="entry name" value="PAP/OAS1 substrate-binding domain"/>
    <property type="match status" value="1"/>
</dbReference>
<feature type="compositionally biased region" description="Basic and acidic residues" evidence="1">
    <location>
        <begin position="570"/>
        <end position="584"/>
    </location>
</feature>
<accession>A0A7S3NKM7</accession>
<dbReference type="InterPro" id="IPR054708">
    <property type="entry name" value="MTPAP-like_central"/>
</dbReference>
<dbReference type="EMBL" id="HBIJ01006521">
    <property type="protein sequence ID" value="CAE0363857.1"/>
    <property type="molecule type" value="Transcribed_RNA"/>
</dbReference>
<feature type="compositionally biased region" description="Basic residues" evidence="1">
    <location>
        <begin position="623"/>
        <end position="637"/>
    </location>
</feature>
<dbReference type="Pfam" id="PF22600">
    <property type="entry name" value="MTPAP-like_central"/>
    <property type="match status" value="1"/>
</dbReference>
<feature type="compositionally biased region" description="Low complexity" evidence="1">
    <location>
        <begin position="646"/>
        <end position="663"/>
    </location>
</feature>
<evidence type="ECO:0000259" key="2">
    <source>
        <dbReference type="Pfam" id="PF22600"/>
    </source>
</evidence>
<dbReference type="PANTHER" id="PTHR12271">
    <property type="entry name" value="POLY A POLYMERASE CID PAP -RELATED"/>
    <property type="match status" value="1"/>
</dbReference>
<gene>
    <name evidence="3" type="ORF">ALAG00032_LOCUS4598</name>
</gene>
<protein>
    <recommendedName>
        <fullName evidence="2">Poly(A) RNA polymerase mitochondrial-like central palm domain-containing protein</fullName>
    </recommendedName>
</protein>
<organism evidence="3">
    <name type="scientific">Aureoumbra lagunensis</name>
    <dbReference type="NCBI Taxonomy" id="44058"/>
    <lineage>
        <taxon>Eukaryota</taxon>
        <taxon>Sar</taxon>
        <taxon>Stramenopiles</taxon>
        <taxon>Ochrophyta</taxon>
        <taxon>Pelagophyceae</taxon>
        <taxon>Pelagomonadales</taxon>
        <taxon>Aureoumbra</taxon>
    </lineage>
</organism>
<dbReference type="CDD" id="cd05402">
    <property type="entry name" value="NT_PAP_TUTase"/>
    <property type="match status" value="1"/>
</dbReference>
<dbReference type="AlphaFoldDB" id="A0A7S3NKM7"/>